<feature type="compositionally biased region" description="Basic and acidic residues" evidence="1">
    <location>
        <begin position="22"/>
        <end position="34"/>
    </location>
</feature>
<accession>A0A8T1LI45</accession>
<dbReference type="Proteomes" id="UP000774804">
    <property type="component" value="Unassembled WGS sequence"/>
</dbReference>
<gene>
    <name evidence="2" type="ORF">PC115_g6598</name>
    <name evidence="3" type="ORF">PC118_g16215</name>
</gene>
<sequence length="369" mass="42356">MLTPWFASRQCVPLTEDLSMVNRERSPSRKDNPRPKKRVPTYVVRKEEARALREEVQSLHEQLAALQDATDHADIQLITAKNQMMRELLHTQELAIASTSAMLFNHLSNQSDNPIKAHIHLPKQRAARRETLVNMKDDKFRQCHAYLAARSRNLDMTKGHFCSEQYEDADGNLIWQPFDVTHFRGVKSLKQVYDALVFFMFNLEISISETVGDITVREDYDSVDNGAYISNHRFVSNHEFVTSEVNTVSFAQYFEGSNPFESSSCAMLATDTVDEDDLHPYNSLEFVRRDVSAAVILTEERRSNPRRNSSDWSQAESEGEGECVVVMRRIAFMKIHNPGFEAPENSLIDMSERITQWPKHDSGPTRRSV</sequence>
<dbReference type="VEuPathDB" id="FungiDB:PC110_g21795"/>
<feature type="region of interest" description="Disordered" evidence="1">
    <location>
        <begin position="18"/>
        <end position="39"/>
    </location>
</feature>
<dbReference type="EMBL" id="RCMI01000149">
    <property type="protein sequence ID" value="KAG2930227.1"/>
    <property type="molecule type" value="Genomic_DNA"/>
</dbReference>
<dbReference type="EMBL" id="RCML01000662">
    <property type="protein sequence ID" value="KAG2971574.1"/>
    <property type="molecule type" value="Genomic_DNA"/>
</dbReference>
<dbReference type="Proteomes" id="UP000697107">
    <property type="component" value="Unassembled WGS sequence"/>
</dbReference>
<comment type="caution">
    <text evidence="3">The sequence shown here is derived from an EMBL/GenBank/DDBJ whole genome shotgun (WGS) entry which is preliminary data.</text>
</comment>
<evidence type="ECO:0000313" key="2">
    <source>
        <dbReference type="EMBL" id="KAG2930227.1"/>
    </source>
</evidence>
<name>A0A8T1LI45_9STRA</name>
<evidence type="ECO:0000256" key="1">
    <source>
        <dbReference type="SAM" id="MobiDB-lite"/>
    </source>
</evidence>
<protein>
    <submittedName>
        <fullName evidence="3">Uncharacterized protein</fullName>
    </submittedName>
</protein>
<dbReference type="AlphaFoldDB" id="A0A8T1LI45"/>
<evidence type="ECO:0000313" key="3">
    <source>
        <dbReference type="EMBL" id="KAG2971574.1"/>
    </source>
</evidence>
<evidence type="ECO:0000313" key="4">
    <source>
        <dbReference type="Proteomes" id="UP000697107"/>
    </source>
</evidence>
<reference evidence="3" key="1">
    <citation type="submission" date="2018-10" db="EMBL/GenBank/DDBJ databases">
        <title>Effector identification in a new, highly contiguous assembly of the strawberry crown rot pathogen Phytophthora cactorum.</title>
        <authorList>
            <person name="Armitage A.D."/>
            <person name="Nellist C.F."/>
            <person name="Bates H."/>
            <person name="Vickerstaff R.J."/>
            <person name="Harrison R.J."/>
        </authorList>
    </citation>
    <scope>NUCLEOTIDE SEQUENCE</scope>
    <source>
        <strain evidence="2">4032</strain>
        <strain evidence="3">P415</strain>
    </source>
</reference>
<proteinExistence type="predicted"/>
<organism evidence="3 4">
    <name type="scientific">Phytophthora cactorum</name>
    <dbReference type="NCBI Taxonomy" id="29920"/>
    <lineage>
        <taxon>Eukaryota</taxon>
        <taxon>Sar</taxon>
        <taxon>Stramenopiles</taxon>
        <taxon>Oomycota</taxon>
        <taxon>Peronosporomycetes</taxon>
        <taxon>Peronosporales</taxon>
        <taxon>Peronosporaceae</taxon>
        <taxon>Phytophthora</taxon>
    </lineage>
</organism>